<dbReference type="GO" id="GO:0046872">
    <property type="term" value="F:metal ion binding"/>
    <property type="evidence" value="ECO:0007669"/>
    <property type="project" value="UniProtKB-KW"/>
</dbReference>
<evidence type="ECO:0000256" key="1">
    <source>
        <dbReference type="ARBA" id="ARBA00001946"/>
    </source>
</evidence>
<feature type="non-terminal residue" evidence="5">
    <location>
        <position position="1"/>
    </location>
</feature>
<dbReference type="PANTHER" id="PTHR46470">
    <property type="entry name" value="N-ACYLNEURAMINATE-9-PHOSPHATASE"/>
    <property type="match status" value="1"/>
</dbReference>
<gene>
    <name evidence="5" type="ORF">S06H3_02459</name>
</gene>
<dbReference type="InterPro" id="IPR036412">
    <property type="entry name" value="HAD-like_sf"/>
</dbReference>
<evidence type="ECO:0000256" key="2">
    <source>
        <dbReference type="ARBA" id="ARBA00022723"/>
    </source>
</evidence>
<reference evidence="5" key="1">
    <citation type="journal article" date="2014" name="Front. Microbiol.">
        <title>High frequency of phylogenetically diverse reductive dehalogenase-homologous genes in deep subseafloor sedimentary metagenomes.</title>
        <authorList>
            <person name="Kawai M."/>
            <person name="Futagami T."/>
            <person name="Toyoda A."/>
            <person name="Takaki Y."/>
            <person name="Nishi S."/>
            <person name="Hori S."/>
            <person name="Arai W."/>
            <person name="Tsubouchi T."/>
            <person name="Morono Y."/>
            <person name="Uchiyama I."/>
            <person name="Ito T."/>
            <person name="Fujiyama A."/>
            <person name="Inagaki F."/>
            <person name="Takami H."/>
        </authorList>
    </citation>
    <scope>NUCLEOTIDE SEQUENCE</scope>
    <source>
        <strain evidence="5">Expedition CK06-06</strain>
    </source>
</reference>
<comment type="cofactor">
    <cofactor evidence="1">
        <name>Mg(2+)</name>
        <dbReference type="ChEBI" id="CHEBI:18420"/>
    </cofactor>
</comment>
<sequence length="62" mass="6813">HNVLKYFCCTIFSDEIGRNKPNPIVFRQALKKLEVKATEAVHVGDLPETDIAGAKAVGMKTV</sequence>
<dbReference type="AlphaFoldDB" id="X1LGW7"/>
<evidence type="ECO:0000256" key="3">
    <source>
        <dbReference type="ARBA" id="ARBA00022801"/>
    </source>
</evidence>
<dbReference type="EMBL" id="BARV01000721">
    <property type="protein sequence ID" value="GAI01605.1"/>
    <property type="molecule type" value="Genomic_DNA"/>
</dbReference>
<evidence type="ECO:0000313" key="5">
    <source>
        <dbReference type="EMBL" id="GAI01605.1"/>
    </source>
</evidence>
<comment type="caution">
    <text evidence="5">The sequence shown here is derived from an EMBL/GenBank/DDBJ whole genome shotgun (WGS) entry which is preliminary data.</text>
</comment>
<name>X1LGW7_9ZZZZ</name>
<proteinExistence type="predicted"/>
<dbReference type="SUPFAM" id="SSF56784">
    <property type="entry name" value="HAD-like"/>
    <property type="match status" value="1"/>
</dbReference>
<dbReference type="GO" id="GO:0016791">
    <property type="term" value="F:phosphatase activity"/>
    <property type="evidence" value="ECO:0007669"/>
    <property type="project" value="TreeGrafter"/>
</dbReference>
<dbReference type="InterPro" id="IPR006439">
    <property type="entry name" value="HAD-SF_hydro_IA"/>
</dbReference>
<evidence type="ECO:0008006" key="6">
    <source>
        <dbReference type="Google" id="ProtNLM"/>
    </source>
</evidence>
<evidence type="ECO:0000256" key="4">
    <source>
        <dbReference type="ARBA" id="ARBA00022842"/>
    </source>
</evidence>
<dbReference type="Gene3D" id="3.40.50.1000">
    <property type="entry name" value="HAD superfamily/HAD-like"/>
    <property type="match status" value="1"/>
</dbReference>
<organism evidence="5">
    <name type="scientific">marine sediment metagenome</name>
    <dbReference type="NCBI Taxonomy" id="412755"/>
    <lineage>
        <taxon>unclassified sequences</taxon>
        <taxon>metagenomes</taxon>
        <taxon>ecological metagenomes</taxon>
    </lineage>
</organism>
<keyword evidence="2" id="KW-0479">Metal-binding</keyword>
<dbReference type="NCBIfam" id="TIGR01549">
    <property type="entry name" value="HAD-SF-IA-v1"/>
    <property type="match status" value="1"/>
</dbReference>
<keyword evidence="3" id="KW-0378">Hydrolase</keyword>
<dbReference type="InterPro" id="IPR051400">
    <property type="entry name" value="HAD-like_hydrolase"/>
</dbReference>
<keyword evidence="4" id="KW-0460">Magnesium</keyword>
<dbReference type="PANTHER" id="PTHR46470:SF2">
    <property type="entry name" value="GLYCERALDEHYDE 3-PHOSPHATE PHOSPHATASE"/>
    <property type="match status" value="1"/>
</dbReference>
<accession>X1LGW7</accession>
<dbReference type="InterPro" id="IPR023214">
    <property type="entry name" value="HAD_sf"/>
</dbReference>
<dbReference type="Pfam" id="PF13242">
    <property type="entry name" value="Hydrolase_like"/>
    <property type="match status" value="1"/>
</dbReference>
<protein>
    <recommendedName>
        <fullName evidence="6">HAD family hydrolase</fullName>
    </recommendedName>
</protein>
<dbReference type="GO" id="GO:0044281">
    <property type="term" value="P:small molecule metabolic process"/>
    <property type="evidence" value="ECO:0007669"/>
    <property type="project" value="UniProtKB-ARBA"/>
</dbReference>
<dbReference type="NCBIfam" id="TIGR01509">
    <property type="entry name" value="HAD-SF-IA-v3"/>
    <property type="match status" value="1"/>
</dbReference>